<keyword evidence="2" id="KW-0472">Membrane</keyword>
<name>A0A844XQ78_9SPHN</name>
<dbReference type="AlphaFoldDB" id="A0A844XQ78"/>
<comment type="caution">
    <text evidence="3">The sequence shown here is derived from an EMBL/GenBank/DDBJ whole genome shotgun (WGS) entry which is preliminary data.</text>
</comment>
<protein>
    <submittedName>
        <fullName evidence="3">Uncharacterized protein</fullName>
    </submittedName>
</protein>
<dbReference type="Proteomes" id="UP000448199">
    <property type="component" value="Unassembled WGS sequence"/>
</dbReference>
<dbReference type="OrthoDB" id="7433013at2"/>
<reference evidence="3 4" key="1">
    <citation type="submission" date="2019-12" db="EMBL/GenBank/DDBJ databases">
        <title>Genomic-based taxomic classification of the family Erythrobacteraceae.</title>
        <authorList>
            <person name="Xu L."/>
        </authorList>
    </citation>
    <scope>NUCLEOTIDE SEQUENCE [LARGE SCALE GENOMIC DNA]</scope>
    <source>
        <strain evidence="3 4">DSM 17792</strain>
    </source>
</reference>
<evidence type="ECO:0000256" key="1">
    <source>
        <dbReference type="SAM" id="MobiDB-lite"/>
    </source>
</evidence>
<evidence type="ECO:0000313" key="3">
    <source>
        <dbReference type="EMBL" id="MXO47202.1"/>
    </source>
</evidence>
<keyword evidence="2" id="KW-1133">Transmembrane helix</keyword>
<evidence type="ECO:0000313" key="4">
    <source>
        <dbReference type="Proteomes" id="UP000448199"/>
    </source>
</evidence>
<dbReference type="EMBL" id="WTYC01000001">
    <property type="protein sequence ID" value="MXO47202.1"/>
    <property type="molecule type" value="Genomic_DNA"/>
</dbReference>
<organism evidence="3 4">
    <name type="scientific">Qipengyuania vulgaris</name>
    <dbReference type="NCBI Taxonomy" id="291985"/>
    <lineage>
        <taxon>Bacteria</taxon>
        <taxon>Pseudomonadati</taxon>
        <taxon>Pseudomonadota</taxon>
        <taxon>Alphaproteobacteria</taxon>
        <taxon>Sphingomonadales</taxon>
        <taxon>Erythrobacteraceae</taxon>
        <taxon>Qipengyuania</taxon>
    </lineage>
</organism>
<evidence type="ECO:0000256" key="2">
    <source>
        <dbReference type="SAM" id="Phobius"/>
    </source>
</evidence>
<sequence>MSMDESEGLDNPVAKWTVIATMAALVIMLAVATWLAVSVSLETVTRVDEKTGQIHIRGSEAKFVGYAKGVYSDHQVRIEGLPSTEQLTELPLAWRALCVVRDDPRTDWSNANPMLEVHLHSDEMNEACRPFEGLEIEGSPPVPETAPKPSLPAAIGEELGQPSQ</sequence>
<keyword evidence="4" id="KW-1185">Reference proteome</keyword>
<gene>
    <name evidence="3" type="ORF">GRI69_02845</name>
</gene>
<proteinExistence type="predicted"/>
<feature type="region of interest" description="Disordered" evidence="1">
    <location>
        <begin position="133"/>
        <end position="164"/>
    </location>
</feature>
<accession>A0A844XQ78</accession>
<dbReference type="RefSeq" id="WP_160726787.1">
    <property type="nucleotide sequence ID" value="NZ_WTYC01000001.1"/>
</dbReference>
<keyword evidence="2" id="KW-0812">Transmembrane</keyword>
<feature type="transmembrane region" description="Helical" evidence="2">
    <location>
        <begin position="16"/>
        <end position="37"/>
    </location>
</feature>
<feature type="compositionally biased region" description="Pro residues" evidence="1">
    <location>
        <begin position="140"/>
        <end position="150"/>
    </location>
</feature>